<dbReference type="NCBIfam" id="NF002328">
    <property type="entry name" value="PRK01286.1-3"/>
    <property type="match status" value="1"/>
</dbReference>
<evidence type="ECO:0000256" key="1">
    <source>
        <dbReference type="ARBA" id="ARBA00022801"/>
    </source>
</evidence>
<keyword evidence="5" id="KW-1185">Reference proteome</keyword>
<dbReference type="SMART" id="SM00471">
    <property type="entry name" value="HDc"/>
    <property type="match status" value="1"/>
</dbReference>
<accession>A0A501PTN5</accession>
<dbReference type="Pfam" id="PF13286">
    <property type="entry name" value="HD_assoc"/>
    <property type="match status" value="1"/>
</dbReference>
<dbReference type="NCBIfam" id="TIGR01353">
    <property type="entry name" value="dGTP_triPase"/>
    <property type="match status" value="1"/>
</dbReference>
<comment type="caution">
    <text evidence="4">The sequence shown here is derived from an EMBL/GenBank/DDBJ whole genome shotgun (WGS) entry which is preliminary data.</text>
</comment>
<dbReference type="InterPro" id="IPR023023">
    <property type="entry name" value="dNTPase_2"/>
</dbReference>
<proteinExistence type="inferred from homology"/>
<dbReference type="NCBIfam" id="NF002326">
    <property type="entry name" value="PRK01286.1-1"/>
    <property type="match status" value="1"/>
</dbReference>
<dbReference type="RefSeq" id="WP_139938385.1">
    <property type="nucleotide sequence ID" value="NZ_JBHSYP010000022.1"/>
</dbReference>
<dbReference type="PANTHER" id="PTHR35795">
    <property type="entry name" value="SLR1885 PROTEIN"/>
    <property type="match status" value="1"/>
</dbReference>
<dbReference type="InterPro" id="IPR003607">
    <property type="entry name" value="HD/PDEase_dom"/>
</dbReference>
<gene>
    <name evidence="4" type="ORF">FIV46_03400</name>
</gene>
<dbReference type="Gene3D" id="1.10.3210.10">
    <property type="entry name" value="Hypothetical protein af1432"/>
    <property type="match status" value="1"/>
</dbReference>
<dbReference type="Proteomes" id="UP000319148">
    <property type="component" value="Unassembled WGS sequence"/>
</dbReference>
<dbReference type="Pfam" id="PF01966">
    <property type="entry name" value="HD"/>
    <property type="match status" value="1"/>
</dbReference>
<protein>
    <recommendedName>
        <fullName evidence="2">Deoxyguanosinetriphosphate triphosphohydrolase-like protein</fullName>
    </recommendedName>
</protein>
<sequence length="400" mass="46900">MTSEFTLFQPQHHYAPYACLAENSRGRLYGEPETVTRSPFQRDRDRIIHSSAFRRLKHKTQVFVYHEGDHYRTRLTHSIEVSQIARSIARVLGLNEEITEALSLVHDFGHTPFGHAGEDALDDLMAPYKGFDHNAQSLRIVTRLEQRYAGFDGLNLTWETLEGLAKHNGPLCREGEQDHLHVNFLEYNNQHDLELHTYASLEAQVAAIADDIAYNNHDIADGLRAELFTIDEICEIPLVAELVREVHDSHGDLEERRFDHEIIRRLINRMVNDILAESRRRLMDYKPESVDDVRRAGRRMIAFSGEMKQTDRELKVFLMKNMYRHFKVCRMTSKAKRVVRDLFALYMEEPECLPEKWQERLTDHDEQDRARLIADFIAGMTDNYALMEHRRLFDMTMFEL</sequence>
<comment type="similarity">
    <text evidence="2">Belongs to the dGTPase family. Type 2 subfamily.</text>
</comment>
<dbReference type="GO" id="GO:0016793">
    <property type="term" value="F:triphosphoric monoester hydrolase activity"/>
    <property type="evidence" value="ECO:0007669"/>
    <property type="project" value="InterPro"/>
</dbReference>
<dbReference type="OrthoDB" id="9803619at2"/>
<evidence type="ECO:0000259" key="3">
    <source>
        <dbReference type="PROSITE" id="PS51831"/>
    </source>
</evidence>
<dbReference type="InterPro" id="IPR026875">
    <property type="entry name" value="PHydrolase_assoc_dom"/>
</dbReference>
<name>A0A501PTN5_9PROT</name>
<dbReference type="AlphaFoldDB" id="A0A501PTN5"/>
<evidence type="ECO:0000313" key="5">
    <source>
        <dbReference type="Proteomes" id="UP000319148"/>
    </source>
</evidence>
<keyword evidence="1 2" id="KW-0378">Hydrolase</keyword>
<dbReference type="InterPro" id="IPR006674">
    <property type="entry name" value="HD_domain"/>
</dbReference>
<dbReference type="SUPFAM" id="SSF109604">
    <property type="entry name" value="HD-domain/PDEase-like"/>
    <property type="match status" value="1"/>
</dbReference>
<dbReference type="CDD" id="cd00077">
    <property type="entry name" value="HDc"/>
    <property type="match status" value="1"/>
</dbReference>
<reference evidence="5" key="1">
    <citation type="submission" date="2019-06" db="EMBL/GenBank/DDBJ databases">
        <title>The complete genome of Emcibacter congregatus ZYLT.</title>
        <authorList>
            <person name="Zhao Z."/>
        </authorList>
    </citation>
    <scope>NUCLEOTIDE SEQUENCE [LARGE SCALE GENOMIC DNA]</scope>
    <source>
        <strain evidence="5">MCCC 1A06723</strain>
    </source>
</reference>
<organism evidence="4 5">
    <name type="scientific">Emcibacter nanhaiensis</name>
    <dbReference type="NCBI Taxonomy" id="1505037"/>
    <lineage>
        <taxon>Bacteria</taxon>
        <taxon>Pseudomonadati</taxon>
        <taxon>Pseudomonadota</taxon>
        <taxon>Alphaproteobacteria</taxon>
        <taxon>Emcibacterales</taxon>
        <taxon>Emcibacteraceae</taxon>
        <taxon>Emcibacter</taxon>
    </lineage>
</organism>
<dbReference type="PROSITE" id="PS51831">
    <property type="entry name" value="HD"/>
    <property type="match status" value="1"/>
</dbReference>
<evidence type="ECO:0000256" key="2">
    <source>
        <dbReference type="HAMAP-Rule" id="MF_01212"/>
    </source>
</evidence>
<evidence type="ECO:0000313" key="4">
    <source>
        <dbReference type="EMBL" id="TPD63136.1"/>
    </source>
</evidence>
<dbReference type="HAMAP" id="MF_01212">
    <property type="entry name" value="dGTPase_type2"/>
    <property type="match status" value="1"/>
</dbReference>
<dbReference type="InterPro" id="IPR006261">
    <property type="entry name" value="dGTPase"/>
</dbReference>
<dbReference type="InterPro" id="IPR051094">
    <property type="entry name" value="Diverse_Catalytic_Enzymes"/>
</dbReference>
<dbReference type="EMBL" id="VFIY01000004">
    <property type="protein sequence ID" value="TPD63136.1"/>
    <property type="molecule type" value="Genomic_DNA"/>
</dbReference>
<feature type="domain" description="HD" evidence="3">
    <location>
        <begin position="74"/>
        <end position="215"/>
    </location>
</feature>
<dbReference type="PANTHER" id="PTHR35795:SF1">
    <property type="entry name" value="BIS(5'-NUCLEOSYL)-TETRAPHOSPHATASE, SYMMETRICAL"/>
    <property type="match status" value="1"/>
</dbReference>